<dbReference type="InterPro" id="IPR011330">
    <property type="entry name" value="Glyco_hydro/deAcase_b/a-brl"/>
</dbReference>
<feature type="region of interest" description="Disordered" evidence="1">
    <location>
        <begin position="143"/>
        <end position="162"/>
    </location>
</feature>
<evidence type="ECO:0000313" key="2">
    <source>
        <dbReference type="EMBL" id="SDB43634.1"/>
    </source>
</evidence>
<dbReference type="GO" id="GO:0005975">
    <property type="term" value="P:carbohydrate metabolic process"/>
    <property type="evidence" value="ECO:0007669"/>
    <property type="project" value="InterPro"/>
</dbReference>
<proteinExistence type="predicted"/>
<dbReference type="OrthoDB" id="9784811at2"/>
<dbReference type="Gene3D" id="3.20.20.370">
    <property type="entry name" value="Glycoside hydrolase/deacetylase"/>
    <property type="match status" value="1"/>
</dbReference>
<dbReference type="Pfam" id="PF04748">
    <property type="entry name" value="Polysacc_deac_2"/>
    <property type="match status" value="1"/>
</dbReference>
<name>A0A1G6DEP4_9BACT</name>
<reference evidence="2 3" key="1">
    <citation type="submission" date="2016-10" db="EMBL/GenBank/DDBJ databases">
        <authorList>
            <person name="de Groot N.N."/>
        </authorList>
    </citation>
    <scope>NUCLEOTIDE SEQUENCE [LARGE SCALE GENOMIC DNA]</scope>
    <source>
        <strain evidence="2 3">ASO4-2</strain>
    </source>
</reference>
<dbReference type="SUPFAM" id="SSF88713">
    <property type="entry name" value="Glycoside hydrolase/deacetylase"/>
    <property type="match status" value="1"/>
</dbReference>
<organism evidence="2 3">
    <name type="scientific">Desulfonatronum thiosulfatophilum</name>
    <dbReference type="NCBI Taxonomy" id="617002"/>
    <lineage>
        <taxon>Bacteria</taxon>
        <taxon>Pseudomonadati</taxon>
        <taxon>Thermodesulfobacteriota</taxon>
        <taxon>Desulfovibrionia</taxon>
        <taxon>Desulfovibrionales</taxon>
        <taxon>Desulfonatronaceae</taxon>
        <taxon>Desulfonatronum</taxon>
    </lineage>
</organism>
<evidence type="ECO:0000313" key="3">
    <source>
        <dbReference type="Proteomes" id="UP000198771"/>
    </source>
</evidence>
<gene>
    <name evidence="2" type="ORF">SAMN05660653_02121</name>
</gene>
<keyword evidence="3" id="KW-1185">Reference proteome</keyword>
<accession>A0A1G6DEP4</accession>
<dbReference type="EMBL" id="FMXO01000011">
    <property type="protein sequence ID" value="SDB43634.1"/>
    <property type="molecule type" value="Genomic_DNA"/>
</dbReference>
<dbReference type="PANTHER" id="PTHR30105">
    <property type="entry name" value="UNCHARACTERIZED YIBQ-RELATED"/>
    <property type="match status" value="1"/>
</dbReference>
<dbReference type="STRING" id="617002.SAMN05660653_02121"/>
<sequence>MAKLVQPPTSSSHVRAKVVPESPTAVPSRHQGRVYEVFDGEVLEQQIKEVDLALVQTIMALNLDPRTVRHLDIQMKTRNNRKYHTQSLSISLNQEAQDFVRALGRNLDLWVDNAKLELVRTDAGKQEWRISLMNLPTHTLFLEESSRKPPPPPKPSPPGTGPRLVVIIDDLGESVQQARELAALSFPVTFAILPHSSETREVARIGAAAGRDILLHQPMEPLDYPHRADPGPGALFVGMSEEQILSIMRTNLAQVPQAIGVNNHMGSRFTADDQGMAAVLRELQHRNLFFLDSLTTGNSVAEKQARKIGLENLRRHIFLDNIPNVQAILFQLRKAEQLAHSTGKVIAIGHPYPETLEALKIWEKERDARVYVVSLRSLVSQQALAVR</sequence>
<dbReference type="CDD" id="cd10936">
    <property type="entry name" value="CE4_DAC2"/>
    <property type="match status" value="1"/>
</dbReference>
<feature type="compositionally biased region" description="Pro residues" evidence="1">
    <location>
        <begin position="148"/>
        <end position="160"/>
    </location>
</feature>
<evidence type="ECO:0008006" key="4">
    <source>
        <dbReference type="Google" id="ProtNLM"/>
    </source>
</evidence>
<dbReference type="AlphaFoldDB" id="A0A1G6DEP4"/>
<protein>
    <recommendedName>
        <fullName evidence="4">Divergent polysaccharide deacetylase</fullName>
    </recommendedName>
</protein>
<evidence type="ECO:0000256" key="1">
    <source>
        <dbReference type="SAM" id="MobiDB-lite"/>
    </source>
</evidence>
<dbReference type="RefSeq" id="WP_161946291.1">
    <property type="nucleotide sequence ID" value="NZ_FMXO01000011.1"/>
</dbReference>
<dbReference type="Proteomes" id="UP000198771">
    <property type="component" value="Unassembled WGS sequence"/>
</dbReference>
<feature type="region of interest" description="Disordered" evidence="1">
    <location>
        <begin position="1"/>
        <end position="25"/>
    </location>
</feature>
<dbReference type="PANTHER" id="PTHR30105:SF2">
    <property type="entry name" value="DIVERGENT POLYSACCHARIDE DEACETYLASE SUPERFAMILY"/>
    <property type="match status" value="1"/>
</dbReference>
<dbReference type="InterPro" id="IPR006837">
    <property type="entry name" value="Divergent_DAC"/>
</dbReference>